<name>A0A1I3M8R1_9RHOB</name>
<accession>A0A1I3M8R1</accession>
<sequence length="88" mass="9056">WAVPVVDEAGSALDISAGSPTASAEKVGGVGGQLVNASASLGDSYTIHAAFAADALSVGRWRVQTWLELGGEPQMLDQFEIRVQEANG</sequence>
<evidence type="ECO:0000313" key="1">
    <source>
        <dbReference type="EMBL" id="SFI93439.1"/>
    </source>
</evidence>
<dbReference type="Proteomes" id="UP000199377">
    <property type="component" value="Unassembled WGS sequence"/>
</dbReference>
<organism evidence="1 2">
    <name type="scientific">Albimonas pacifica</name>
    <dbReference type="NCBI Taxonomy" id="1114924"/>
    <lineage>
        <taxon>Bacteria</taxon>
        <taxon>Pseudomonadati</taxon>
        <taxon>Pseudomonadota</taxon>
        <taxon>Alphaproteobacteria</taxon>
        <taxon>Rhodobacterales</taxon>
        <taxon>Paracoccaceae</taxon>
        <taxon>Albimonas</taxon>
    </lineage>
</organism>
<reference evidence="1 2" key="1">
    <citation type="submission" date="2016-10" db="EMBL/GenBank/DDBJ databases">
        <authorList>
            <person name="de Groot N.N."/>
        </authorList>
    </citation>
    <scope>NUCLEOTIDE SEQUENCE [LARGE SCALE GENOMIC DNA]</scope>
    <source>
        <strain evidence="1 2">CGMCC 1.11030</strain>
    </source>
</reference>
<keyword evidence="2" id="KW-1185">Reference proteome</keyword>
<dbReference type="EMBL" id="FOQH01000011">
    <property type="protein sequence ID" value="SFI93439.1"/>
    <property type="molecule type" value="Genomic_DNA"/>
</dbReference>
<protein>
    <submittedName>
        <fullName evidence="1">Uncharacterized protein</fullName>
    </submittedName>
</protein>
<gene>
    <name evidence="1" type="ORF">SAMN05216258_1111</name>
</gene>
<dbReference type="RefSeq" id="WP_177236362.1">
    <property type="nucleotide sequence ID" value="NZ_FOQH01000011.1"/>
</dbReference>
<evidence type="ECO:0000313" key="2">
    <source>
        <dbReference type="Proteomes" id="UP000199377"/>
    </source>
</evidence>
<dbReference type="AlphaFoldDB" id="A0A1I3M8R1"/>
<feature type="non-terminal residue" evidence="1">
    <location>
        <position position="1"/>
    </location>
</feature>
<proteinExistence type="predicted"/>